<dbReference type="SMART" id="SM00267">
    <property type="entry name" value="GGDEF"/>
    <property type="match status" value="1"/>
</dbReference>
<dbReference type="EC" id="3.1.4.52" evidence="3"/>
<dbReference type="RefSeq" id="WP_055215960.1">
    <property type="nucleotide sequence ID" value="NZ_CZBU01000004.1"/>
</dbReference>
<dbReference type="InterPro" id="IPR000160">
    <property type="entry name" value="GGDEF_dom"/>
</dbReference>
<dbReference type="AlphaFoldDB" id="A0A174YTH3"/>
<dbReference type="PROSITE" id="PS50177">
    <property type="entry name" value="NTF2_DOMAIN"/>
    <property type="match status" value="1"/>
</dbReference>
<dbReference type="Proteomes" id="UP000481964">
    <property type="component" value="Unassembled WGS sequence"/>
</dbReference>
<dbReference type="Proteomes" id="UP000095621">
    <property type="component" value="Unassembled WGS sequence"/>
</dbReference>
<accession>A0A174YTH3</accession>
<evidence type="ECO:0000313" key="6">
    <source>
        <dbReference type="Proteomes" id="UP000481964"/>
    </source>
</evidence>
<dbReference type="PROSITE" id="PS50887">
    <property type="entry name" value="GGDEF"/>
    <property type="match status" value="1"/>
</dbReference>
<sequence length="604" mass="69785">MSDNYIAASEKFEIVHKMSRRIASVDKYCVISVANKAFEEYFGEIKETLIEVVAPQDKERLMDFIEKYDGTAKSGMFKFINAQGIERYNHLFVYERRAVGNGHMRDIELVDVESIEEANKSLRDDVSKHKMLLGLDREYTFTYNRDNGIFSMYRYDVDSRDVIYKSDIDEWKKRMLSEGYIDENDKEIFANFISEVRSYTQTFSIKFRTSMRTYKRVKETLRFKGTVMNKSDGSRIVIGRVVPEADSHGNYNQITDMIEELQFDSLTHVYNKKTITAYAVKCLKEEQNNRVTIAVLDVDHFKKVNDVYGHMYGDKVLARVGRKLKEVVGEDGVVGRIGGDEFVIIFNGINDEHELRGMLRAIRTQIKWEFVDDFEDLMITCSIGAAYSPNNGHEYEELFKKADYCLYVAKEKGRDRYVFFRDDLHKDSYENSLNTKDKNVNDGREMKELRFLTGIMENFSEDGKAAIKELIHHMYDTFKLDSINLYWGANLNRAYYMGVELGGSMNADYVKTEGFKKLLDGKNHAAVGFVGRQTDLAPEFGTAMREKRVFSTVQCIIGSPDNVKGLFTIDRCKESAQWAEYEIEMAVVTASLINILAETECDEN</sequence>
<dbReference type="CDD" id="cd01949">
    <property type="entry name" value="GGDEF"/>
    <property type="match status" value="1"/>
</dbReference>
<evidence type="ECO:0000313" key="5">
    <source>
        <dbReference type="Proteomes" id="UP000095621"/>
    </source>
</evidence>
<keyword evidence="3" id="KW-0378">Hydrolase</keyword>
<dbReference type="InterPro" id="IPR050469">
    <property type="entry name" value="Diguanylate_Cyclase"/>
</dbReference>
<dbReference type="EMBL" id="WKRD01000006">
    <property type="protein sequence ID" value="MSC57656.1"/>
    <property type="molecule type" value="Genomic_DNA"/>
</dbReference>
<dbReference type="GO" id="GO:0071111">
    <property type="term" value="F:cyclic-guanylate-specific phosphodiesterase activity"/>
    <property type="evidence" value="ECO:0007669"/>
    <property type="project" value="UniProtKB-EC"/>
</dbReference>
<dbReference type="NCBIfam" id="TIGR00254">
    <property type="entry name" value="GGDEF"/>
    <property type="match status" value="1"/>
</dbReference>
<dbReference type="Gene3D" id="3.30.70.270">
    <property type="match status" value="1"/>
</dbReference>
<dbReference type="GO" id="GO:0005886">
    <property type="term" value="C:plasma membrane"/>
    <property type="evidence" value="ECO:0007669"/>
    <property type="project" value="TreeGrafter"/>
</dbReference>
<dbReference type="InterPro" id="IPR043128">
    <property type="entry name" value="Rev_trsase/Diguanyl_cyclase"/>
</dbReference>
<dbReference type="InterPro" id="IPR018222">
    <property type="entry name" value="Nuclear_transport_factor_2_euk"/>
</dbReference>
<gene>
    <name evidence="3" type="primary">gmr_6</name>
    <name evidence="3" type="ORF">ERS852490_02055</name>
    <name evidence="4" type="ORF">GKE48_09425</name>
</gene>
<dbReference type="Pfam" id="PF00990">
    <property type="entry name" value="GGDEF"/>
    <property type="match status" value="1"/>
</dbReference>
<reference evidence="3 5" key="1">
    <citation type="submission" date="2015-09" db="EMBL/GenBank/DDBJ databases">
        <authorList>
            <consortium name="Pathogen Informatics"/>
        </authorList>
    </citation>
    <scope>NUCLEOTIDE SEQUENCE [LARGE SCALE GENOMIC DNA]</scope>
    <source>
        <strain evidence="3 5">2789STDY5834875</strain>
    </source>
</reference>
<dbReference type="InterPro" id="IPR029787">
    <property type="entry name" value="Nucleotide_cyclase"/>
</dbReference>
<dbReference type="OrthoDB" id="9804955at2"/>
<dbReference type="PANTHER" id="PTHR45138">
    <property type="entry name" value="REGULATORY COMPONENTS OF SENSORY TRANSDUCTION SYSTEM"/>
    <property type="match status" value="1"/>
</dbReference>
<dbReference type="GO" id="GO:0052621">
    <property type="term" value="F:diguanylate cyclase activity"/>
    <property type="evidence" value="ECO:0007669"/>
    <property type="project" value="TreeGrafter"/>
</dbReference>
<evidence type="ECO:0000259" key="2">
    <source>
        <dbReference type="PROSITE" id="PS50887"/>
    </source>
</evidence>
<name>A0A174YTH3_9FIRM</name>
<evidence type="ECO:0000259" key="1">
    <source>
        <dbReference type="PROSITE" id="PS50177"/>
    </source>
</evidence>
<dbReference type="SUPFAM" id="SSF55073">
    <property type="entry name" value="Nucleotide cyclase"/>
    <property type="match status" value="1"/>
</dbReference>
<dbReference type="GO" id="GO:1902201">
    <property type="term" value="P:negative regulation of bacterial-type flagellum-dependent cell motility"/>
    <property type="evidence" value="ECO:0007669"/>
    <property type="project" value="TreeGrafter"/>
</dbReference>
<reference evidence="4 6" key="2">
    <citation type="journal article" date="2019" name="Nat. Med.">
        <title>A library of human gut bacterial isolates paired with longitudinal multiomics data enables mechanistic microbiome research.</title>
        <authorList>
            <person name="Poyet M."/>
            <person name="Groussin M."/>
            <person name="Gibbons S.M."/>
            <person name="Avila-Pacheco J."/>
            <person name="Jiang X."/>
            <person name="Kearney S.M."/>
            <person name="Perrotta A.R."/>
            <person name="Berdy B."/>
            <person name="Zhao S."/>
            <person name="Lieberman T.D."/>
            <person name="Swanson P.K."/>
            <person name="Smith M."/>
            <person name="Roesemann S."/>
            <person name="Alexander J.E."/>
            <person name="Rich S.A."/>
            <person name="Livny J."/>
            <person name="Vlamakis H."/>
            <person name="Clish C."/>
            <person name="Bullock K."/>
            <person name="Deik A."/>
            <person name="Scott J."/>
            <person name="Pierce K.A."/>
            <person name="Xavier R.J."/>
            <person name="Alm E.J."/>
        </authorList>
    </citation>
    <scope>NUCLEOTIDE SEQUENCE [LARGE SCALE GENOMIC DNA]</scope>
    <source>
        <strain evidence="4 6">BIOML-A1</strain>
    </source>
</reference>
<proteinExistence type="predicted"/>
<feature type="domain" description="GGDEF" evidence="2">
    <location>
        <begin position="289"/>
        <end position="422"/>
    </location>
</feature>
<evidence type="ECO:0000313" key="4">
    <source>
        <dbReference type="EMBL" id="MSC57656.1"/>
    </source>
</evidence>
<dbReference type="EMBL" id="CZBU01000004">
    <property type="protein sequence ID" value="CUQ78393.1"/>
    <property type="molecule type" value="Genomic_DNA"/>
</dbReference>
<organism evidence="3 5">
    <name type="scientific">Lachnospira eligens</name>
    <dbReference type="NCBI Taxonomy" id="39485"/>
    <lineage>
        <taxon>Bacteria</taxon>
        <taxon>Bacillati</taxon>
        <taxon>Bacillota</taxon>
        <taxon>Clostridia</taxon>
        <taxon>Lachnospirales</taxon>
        <taxon>Lachnospiraceae</taxon>
        <taxon>Lachnospira</taxon>
    </lineage>
</organism>
<feature type="domain" description="NTF2" evidence="1">
    <location>
        <begin position="33"/>
        <end position="223"/>
    </location>
</feature>
<dbReference type="PANTHER" id="PTHR45138:SF9">
    <property type="entry name" value="DIGUANYLATE CYCLASE DGCM-RELATED"/>
    <property type="match status" value="1"/>
</dbReference>
<evidence type="ECO:0000313" key="3">
    <source>
        <dbReference type="EMBL" id="CUQ78393.1"/>
    </source>
</evidence>
<protein>
    <submittedName>
        <fullName evidence="3">Cyclic di-GMP phosphodiesterase Gmr</fullName>
        <ecNumber evidence="3">3.1.4.52</ecNumber>
    </submittedName>
    <submittedName>
        <fullName evidence="4">Diguanylate cyclase</fullName>
    </submittedName>
</protein>
<dbReference type="GO" id="GO:0043709">
    <property type="term" value="P:cell adhesion involved in single-species biofilm formation"/>
    <property type="evidence" value="ECO:0007669"/>
    <property type="project" value="TreeGrafter"/>
</dbReference>